<dbReference type="PANTHER" id="PTHR33755:SF6">
    <property type="entry name" value="PLASMID STABILIZATION SYSTEM PROTEIN"/>
    <property type="match status" value="1"/>
</dbReference>
<dbReference type="PANTHER" id="PTHR33755">
    <property type="entry name" value="TOXIN PARE1-RELATED"/>
    <property type="match status" value="1"/>
</dbReference>
<dbReference type="InterPro" id="IPR035093">
    <property type="entry name" value="RelE/ParE_toxin_dom_sf"/>
</dbReference>
<proteinExistence type="inferred from homology"/>
<dbReference type="AlphaFoldDB" id="A0A379KEU0"/>
<dbReference type="Pfam" id="PF05016">
    <property type="entry name" value="ParE_toxin"/>
    <property type="match status" value="1"/>
</dbReference>
<dbReference type="InterPro" id="IPR007712">
    <property type="entry name" value="RelE/ParE_toxin"/>
</dbReference>
<evidence type="ECO:0000313" key="3">
    <source>
        <dbReference type="EMBL" id="SUD66428.1"/>
    </source>
</evidence>
<evidence type="ECO:0000256" key="2">
    <source>
        <dbReference type="ARBA" id="ARBA00022649"/>
    </source>
</evidence>
<evidence type="ECO:0000256" key="1">
    <source>
        <dbReference type="ARBA" id="ARBA00006226"/>
    </source>
</evidence>
<dbReference type="RefSeq" id="WP_012316715.1">
    <property type="nucleotide sequence ID" value="NZ_CP066306.1"/>
</dbReference>
<reference evidence="3 4" key="1">
    <citation type="submission" date="2018-06" db="EMBL/GenBank/DDBJ databases">
        <authorList>
            <consortium name="Pathogen Informatics"/>
            <person name="Doyle S."/>
        </authorList>
    </citation>
    <scope>NUCLEOTIDE SEQUENCE [LARGE SCALE GENOMIC DNA]</scope>
    <source>
        <strain evidence="3 4">NCTC7914</strain>
    </source>
</reference>
<comment type="similarity">
    <text evidence="1">Belongs to the RelE toxin family.</text>
</comment>
<dbReference type="EMBL" id="UGUY01000001">
    <property type="protein sequence ID" value="SUD66428.1"/>
    <property type="molecule type" value="Genomic_DNA"/>
</dbReference>
<name>A0A379KEU0_PSEPU</name>
<dbReference type="Gene3D" id="3.30.2310.20">
    <property type="entry name" value="RelE-like"/>
    <property type="match status" value="1"/>
</dbReference>
<evidence type="ECO:0000313" key="4">
    <source>
        <dbReference type="Proteomes" id="UP000254602"/>
    </source>
</evidence>
<protein>
    <submittedName>
        <fullName evidence="3">Addiction module antitoxin</fullName>
    </submittedName>
</protein>
<organism evidence="3 4">
    <name type="scientific">Pseudomonas putida</name>
    <name type="common">Arthrobacter siderocapsulatus</name>
    <dbReference type="NCBI Taxonomy" id="303"/>
    <lineage>
        <taxon>Bacteria</taxon>
        <taxon>Pseudomonadati</taxon>
        <taxon>Pseudomonadota</taxon>
        <taxon>Gammaproteobacteria</taxon>
        <taxon>Pseudomonadales</taxon>
        <taxon>Pseudomonadaceae</taxon>
        <taxon>Pseudomonas</taxon>
    </lineage>
</organism>
<dbReference type="Proteomes" id="UP000254602">
    <property type="component" value="Unassembled WGS sequence"/>
</dbReference>
<sequence length="90" mass="10662">MRLAWREMARNDRFRIMDHIAQDNPAAAISLDEKFAEKARLAAQTPSMYKPGRYPGTREIIIHPNYVMVYRITREAVEIIRILHARQQWP</sequence>
<keyword evidence="2" id="KW-1277">Toxin-antitoxin system</keyword>
<dbReference type="NCBIfam" id="TIGR02385">
    <property type="entry name" value="RelE_StbE"/>
    <property type="match status" value="1"/>
</dbReference>
<dbReference type="InterPro" id="IPR051803">
    <property type="entry name" value="TA_system_RelE-like_toxin"/>
</dbReference>
<accession>A0A379KEU0</accession>
<gene>
    <name evidence="3" type="ORF">NCTC7914_00475</name>
</gene>